<dbReference type="GO" id="GO:0005778">
    <property type="term" value="C:peroxisomal membrane"/>
    <property type="evidence" value="ECO:0007669"/>
    <property type="project" value="UniProtKB-SubCell"/>
</dbReference>
<organism evidence="20 21">
    <name type="scientific">Dorcoceras hygrometricum</name>
    <dbReference type="NCBI Taxonomy" id="472368"/>
    <lineage>
        <taxon>Eukaryota</taxon>
        <taxon>Viridiplantae</taxon>
        <taxon>Streptophyta</taxon>
        <taxon>Embryophyta</taxon>
        <taxon>Tracheophyta</taxon>
        <taxon>Spermatophyta</taxon>
        <taxon>Magnoliopsida</taxon>
        <taxon>eudicotyledons</taxon>
        <taxon>Gunneridae</taxon>
        <taxon>Pentapetalae</taxon>
        <taxon>asterids</taxon>
        <taxon>lamiids</taxon>
        <taxon>Lamiales</taxon>
        <taxon>Gesneriaceae</taxon>
        <taxon>Didymocarpoideae</taxon>
        <taxon>Trichosporeae</taxon>
        <taxon>Loxocarpinae</taxon>
        <taxon>Dorcoceras</taxon>
    </lineage>
</organism>
<evidence type="ECO:0000256" key="10">
    <source>
        <dbReference type="ARBA" id="ARBA00029502"/>
    </source>
</evidence>
<evidence type="ECO:0000259" key="19">
    <source>
        <dbReference type="Pfam" id="PF23020"/>
    </source>
</evidence>
<dbReference type="InterPro" id="IPR054154">
    <property type="entry name" value="PEX14-like_M_plants"/>
</dbReference>
<name>A0A2Z7BEC3_9LAMI</name>
<feature type="compositionally biased region" description="Low complexity" evidence="15">
    <location>
        <begin position="140"/>
        <end position="156"/>
    </location>
</feature>
<dbReference type="PANTHER" id="PTHR23058:SF0">
    <property type="entry name" value="PEROXISOMAL MEMBRANE PROTEIN PEX14"/>
    <property type="match status" value="1"/>
</dbReference>
<dbReference type="Pfam" id="PF04695">
    <property type="entry name" value="Pex14_N"/>
    <property type="match status" value="1"/>
</dbReference>
<evidence type="ECO:0000256" key="16">
    <source>
        <dbReference type="SAM" id="Phobius"/>
    </source>
</evidence>
<evidence type="ECO:0000256" key="1">
    <source>
        <dbReference type="ARBA" id="ARBA00004549"/>
    </source>
</evidence>
<evidence type="ECO:0000256" key="14">
    <source>
        <dbReference type="RuleBase" id="RU367032"/>
    </source>
</evidence>
<keyword evidence="21" id="KW-1185">Reference proteome</keyword>
<dbReference type="InterPro" id="IPR036388">
    <property type="entry name" value="WH-like_DNA-bd_sf"/>
</dbReference>
<dbReference type="GO" id="GO:0016560">
    <property type="term" value="P:protein import into peroxisome matrix, docking"/>
    <property type="evidence" value="ECO:0007669"/>
    <property type="project" value="UniProtKB-UniRule"/>
</dbReference>
<dbReference type="Gene3D" id="1.10.10.10">
    <property type="entry name" value="Winged helix-like DNA-binding domain superfamily/Winged helix DNA-binding domain"/>
    <property type="match status" value="1"/>
</dbReference>
<keyword evidence="7" id="KW-0811">Translocation</keyword>
<evidence type="ECO:0000256" key="7">
    <source>
        <dbReference type="ARBA" id="ARBA00023010"/>
    </source>
</evidence>
<feature type="domain" description="Peroxisomal membrane protein PEX14 central plants" evidence="19">
    <location>
        <begin position="306"/>
        <end position="425"/>
    </location>
</feature>
<evidence type="ECO:0000256" key="3">
    <source>
        <dbReference type="ARBA" id="ARBA00022448"/>
    </source>
</evidence>
<evidence type="ECO:0000256" key="12">
    <source>
        <dbReference type="ARBA" id="ARBA00053920"/>
    </source>
</evidence>
<proteinExistence type="inferred from homology"/>
<keyword evidence="6 16" id="KW-1133">Transmembrane helix</keyword>
<evidence type="ECO:0000256" key="9">
    <source>
        <dbReference type="ARBA" id="ARBA00023140"/>
    </source>
</evidence>
<dbReference type="GO" id="GO:0005102">
    <property type="term" value="F:signaling receptor binding"/>
    <property type="evidence" value="ECO:0007669"/>
    <property type="project" value="TreeGrafter"/>
</dbReference>
<evidence type="ECO:0000259" key="17">
    <source>
        <dbReference type="Pfam" id="PF04695"/>
    </source>
</evidence>
<gene>
    <name evidence="20" type="ORF">F511_00583</name>
</gene>
<dbReference type="GO" id="GO:1990429">
    <property type="term" value="C:peroxisomal importomer complex"/>
    <property type="evidence" value="ECO:0007669"/>
    <property type="project" value="TreeGrafter"/>
</dbReference>
<feature type="region of interest" description="Disordered" evidence="15">
    <location>
        <begin position="448"/>
        <end position="481"/>
    </location>
</feature>
<feature type="compositionally biased region" description="Low complexity" evidence="15">
    <location>
        <begin position="280"/>
        <end position="292"/>
    </location>
</feature>
<feature type="region of interest" description="Disordered" evidence="15">
    <location>
        <begin position="500"/>
        <end position="541"/>
    </location>
</feature>
<feature type="region of interest" description="Disordered" evidence="15">
    <location>
        <begin position="249"/>
        <end position="293"/>
    </location>
</feature>
<reference evidence="20 21" key="1">
    <citation type="journal article" date="2015" name="Proc. Natl. Acad. Sci. U.S.A.">
        <title>The resurrection genome of Boea hygrometrica: A blueprint for survival of dehydration.</title>
        <authorList>
            <person name="Xiao L."/>
            <person name="Yang G."/>
            <person name="Zhang L."/>
            <person name="Yang X."/>
            <person name="Zhao S."/>
            <person name="Ji Z."/>
            <person name="Zhou Q."/>
            <person name="Hu M."/>
            <person name="Wang Y."/>
            <person name="Chen M."/>
            <person name="Xu Y."/>
            <person name="Jin H."/>
            <person name="Xiao X."/>
            <person name="Hu G."/>
            <person name="Bao F."/>
            <person name="Hu Y."/>
            <person name="Wan P."/>
            <person name="Li L."/>
            <person name="Deng X."/>
            <person name="Kuang T."/>
            <person name="Xiang C."/>
            <person name="Zhu J.K."/>
            <person name="Oliver M.J."/>
            <person name="He Y."/>
        </authorList>
    </citation>
    <scope>NUCLEOTIDE SEQUENCE [LARGE SCALE GENOMIC DNA]</scope>
    <source>
        <strain evidence="21">cv. XS01</strain>
    </source>
</reference>
<dbReference type="AlphaFoldDB" id="A0A2Z7BEC3"/>
<feature type="transmembrane region" description="Helical" evidence="16">
    <location>
        <begin position="310"/>
        <end position="331"/>
    </location>
</feature>
<dbReference type="FunFam" id="1.10.10.10:FF:000217">
    <property type="entry name" value="Peroxisomal membrane protein PEX14"/>
    <property type="match status" value="1"/>
</dbReference>
<evidence type="ECO:0000256" key="6">
    <source>
        <dbReference type="ARBA" id="ARBA00022989"/>
    </source>
</evidence>
<dbReference type="Proteomes" id="UP000250235">
    <property type="component" value="Unassembled WGS sequence"/>
</dbReference>
<feature type="compositionally biased region" description="Polar residues" evidence="15">
    <location>
        <begin position="259"/>
        <end position="279"/>
    </location>
</feature>
<keyword evidence="3 14" id="KW-0813">Transport</keyword>
<evidence type="ECO:0000256" key="4">
    <source>
        <dbReference type="ARBA" id="ARBA00022692"/>
    </source>
</evidence>
<comment type="subunit">
    <text evidence="13">Interacts with PEX13; forming the PEX13-PEX14 docking complex. Interacts with PEX5 (via WxxxF/Y motifs).</text>
</comment>
<dbReference type="EMBL" id="KV007458">
    <property type="protein sequence ID" value="KZV31779.1"/>
    <property type="molecule type" value="Genomic_DNA"/>
</dbReference>
<protein>
    <recommendedName>
        <fullName evidence="10 14">Peroxisomal membrane protein PEX14</fullName>
    </recommendedName>
    <alternativeName>
        <fullName evidence="11 14">Peroxin-14</fullName>
    </alternativeName>
</protein>
<feature type="region of interest" description="Disordered" evidence="15">
    <location>
        <begin position="140"/>
        <end position="174"/>
    </location>
</feature>
<accession>A0A2Z7BEC3</accession>
<comment type="similarity">
    <text evidence="2 14">Belongs to the peroxin-14 family.</text>
</comment>
<evidence type="ECO:0000259" key="18">
    <source>
        <dbReference type="Pfam" id="PF17733"/>
    </source>
</evidence>
<keyword evidence="5 14" id="KW-0653">Protein transport</keyword>
<evidence type="ECO:0000256" key="15">
    <source>
        <dbReference type="SAM" id="MobiDB-lite"/>
    </source>
</evidence>
<feature type="domain" description="Peroxisomal membrane protein PEX14-like KPWE" evidence="18">
    <location>
        <begin position="480"/>
        <end position="529"/>
    </location>
</feature>
<dbReference type="Pfam" id="PF23020">
    <property type="entry name" value="PEX14-like_2nd"/>
    <property type="match status" value="1"/>
</dbReference>
<evidence type="ECO:0000313" key="20">
    <source>
        <dbReference type="EMBL" id="KZV31779.1"/>
    </source>
</evidence>
<keyword evidence="9 14" id="KW-0576">Peroxisome</keyword>
<dbReference type="PANTHER" id="PTHR23058">
    <property type="entry name" value="PEROXISOMAL MEMBRANE PROTEIN PEX14"/>
    <property type="match status" value="1"/>
</dbReference>
<dbReference type="InterPro" id="IPR006785">
    <property type="entry name" value="Pex14_N"/>
</dbReference>
<dbReference type="InterPro" id="IPR040554">
    <property type="entry name" value="KPWE_PEX14_dom"/>
</dbReference>
<keyword evidence="4 16" id="KW-0812">Transmembrane</keyword>
<comment type="function">
    <text evidence="12 14">Component of the PEX13-PEX14 docking complex, a translocon channel that specifically mediates the import of peroxisomal cargo proteins bound to PEX5 receptor. The PEX13-PEX14 docking complex forms a large import pore which can be opened to a diameter of about 9 nm. Mechanistically, PEX5 receptor along with cargo proteins associates with the PEX14 subunit of the PEX13-PEX14 docking complex in the cytosol, leading to the insertion of the receptor into the organelle membrane with the concomitant translocation of the cargo into the peroxisome matrix.</text>
</comment>
<dbReference type="OrthoDB" id="441517at2759"/>
<keyword evidence="8 14" id="KW-0472">Membrane</keyword>
<sequence>MNCCEDPMAMGRVVCPKPRRVGPSYLNTPISPLRIRMRSDDVDASDSVPGGELLDLILRKDYKAEQCAVLASSPPFFFGSPPCRAANPLVQDCCFGVETGTSKCFSPSDPALPLSAHPKVEIEKKQAAIRVEGFDCQSSRVAASSGSSERGSEPSVMSGPSDAPPSSTDGKLTNPVVVQPTVDHQNAKNTAIKESPPSFFVNSEPIREDQVENAVKFLSHPKVMGSPVMYRRSFLERKGLTKEEIDEAFRRVPDPTPGAATSQPVVSTQDGQINSSSNVQQQAPTQSTQPSQILPVGSISGTGTLSRFHWSYALFAAGFLAASGFGTIVLFKKTIVPRLKSWICKVVLEGEEDQMKKNDKKPSVAEEAAAAAKSAAAAAADASRAIQEIMVSKGEGNRCFEALINLLNVQVQEMQSMSTVIQKLELGQSSFNGRIAIEEQADHLVQTSLRQPYANGKIDSDSRSVRSLSPPPPKQPSVAPHPKSYMEILEMIQRGEKPSNIREINDAPPNPNQPLSNPRVAPKPKPWETNQAQNSSTSTLLTQQRISNSTVYDFSNPELNGASTVPWRQQNNVRITEVRDGDGQKVGSTAIEKGVRRLWVPPQPPPVVMPEAAAAIRQPKKPSSQKEQLNDDQLLARSLDVTNETKGTTVISESGNVVEANVEQSLSLNSYSSELRMGEGGSS</sequence>
<feature type="domain" description="Peroxisome membrane anchor protein Pex14p N-terminal" evidence="17">
    <location>
        <begin position="207"/>
        <end position="251"/>
    </location>
</feature>
<evidence type="ECO:0000313" key="21">
    <source>
        <dbReference type="Proteomes" id="UP000250235"/>
    </source>
</evidence>
<feature type="compositionally biased region" description="Polar residues" evidence="15">
    <location>
        <begin position="528"/>
        <end position="541"/>
    </location>
</feature>
<evidence type="ECO:0000256" key="2">
    <source>
        <dbReference type="ARBA" id="ARBA00005443"/>
    </source>
</evidence>
<evidence type="ECO:0000256" key="8">
    <source>
        <dbReference type="ARBA" id="ARBA00023136"/>
    </source>
</evidence>
<evidence type="ECO:0000256" key="5">
    <source>
        <dbReference type="ARBA" id="ARBA00022927"/>
    </source>
</evidence>
<evidence type="ECO:0000256" key="11">
    <source>
        <dbReference type="ARBA" id="ARBA00029691"/>
    </source>
</evidence>
<dbReference type="Pfam" id="PF17733">
    <property type="entry name" value="KPWE_dom"/>
    <property type="match status" value="1"/>
</dbReference>
<comment type="subcellular location">
    <subcellularLocation>
        <location evidence="1">Peroxisome membrane</location>
        <topology evidence="1">Single-pass membrane protein</topology>
    </subcellularLocation>
</comment>
<evidence type="ECO:0000256" key="13">
    <source>
        <dbReference type="ARBA" id="ARBA00064754"/>
    </source>
</evidence>
<dbReference type="InterPro" id="IPR025655">
    <property type="entry name" value="PEX14"/>
</dbReference>